<name>A0A6L2KF44_TANCI</name>
<gene>
    <name evidence="2" type="ORF">Tci_020059</name>
</gene>
<accession>A0A6L2KF44</accession>
<evidence type="ECO:0000313" key="2">
    <source>
        <dbReference type="EMBL" id="GEU48081.1"/>
    </source>
</evidence>
<feature type="coiled-coil region" evidence="1">
    <location>
        <begin position="223"/>
        <end position="257"/>
    </location>
</feature>
<reference evidence="2" key="1">
    <citation type="journal article" date="2019" name="Sci. Rep.">
        <title>Draft genome of Tanacetum cinerariifolium, the natural source of mosquito coil.</title>
        <authorList>
            <person name="Yamashiro T."/>
            <person name="Shiraishi A."/>
            <person name="Satake H."/>
            <person name="Nakayama K."/>
        </authorList>
    </citation>
    <scope>NUCLEOTIDE SEQUENCE</scope>
</reference>
<keyword evidence="1" id="KW-0175">Coiled coil</keyword>
<comment type="caution">
    <text evidence="2">The sequence shown here is derived from an EMBL/GenBank/DDBJ whole genome shotgun (WGS) entry which is preliminary data.</text>
</comment>
<evidence type="ECO:0000256" key="1">
    <source>
        <dbReference type="SAM" id="Coils"/>
    </source>
</evidence>
<organism evidence="2">
    <name type="scientific">Tanacetum cinerariifolium</name>
    <name type="common">Dalmatian daisy</name>
    <name type="synonym">Chrysanthemum cinerariifolium</name>
    <dbReference type="NCBI Taxonomy" id="118510"/>
    <lineage>
        <taxon>Eukaryota</taxon>
        <taxon>Viridiplantae</taxon>
        <taxon>Streptophyta</taxon>
        <taxon>Embryophyta</taxon>
        <taxon>Tracheophyta</taxon>
        <taxon>Spermatophyta</taxon>
        <taxon>Magnoliopsida</taxon>
        <taxon>eudicotyledons</taxon>
        <taxon>Gunneridae</taxon>
        <taxon>Pentapetalae</taxon>
        <taxon>asterids</taxon>
        <taxon>campanulids</taxon>
        <taxon>Asterales</taxon>
        <taxon>Asteraceae</taxon>
        <taxon>Asteroideae</taxon>
        <taxon>Anthemideae</taxon>
        <taxon>Anthemidinae</taxon>
        <taxon>Tanacetum</taxon>
    </lineage>
</organism>
<dbReference type="CDD" id="cd09272">
    <property type="entry name" value="RNase_HI_RT_Ty1"/>
    <property type="match status" value="1"/>
</dbReference>
<dbReference type="EMBL" id="BKCJ010002368">
    <property type="protein sequence ID" value="GEU48081.1"/>
    <property type="molecule type" value="Genomic_DNA"/>
</dbReference>
<sequence length="469" mass="53689">METQKPLLKDEDGEKVDVHKYRSMIGLLMYLTLQDLTSCLQCVHAVKNIFRCLKGQPKLGLWYPKDFLFDLVAYINIDYAGASLDRKFTTGGCQFLRCRLISWQCKKHIMVVNSITEAEYVATSSCCGQVLWIQNQLLDYGKPKRKDTQIPQPSDPTDNITDEAVHKELGDSLVRAATTASSLEAEQDNGDGLGCQETIWDTTVRTRFESAYKHSNDSLLTRVLNLEKTNTTKQNKIATQQQEIASLKRSVKKLEKRNRSRNHGLKRLYKVGLTGRVESSGDKQSLGEDESKQGRIDAIDVDEDITLVSVQDDADKDVFDVNVLDGDEVFIAKQNENVFEEVVDAAQAQEQEELSMEEKAKLFQLLEKRIKHFDAKREEEKRNKPPTKAQQRKTMCTYLKNMERYKLKDLQLKEFDSIQEMFDRAFKRQKVEDGKEIAKLKQFMETIQDEKEVAIDVLPLAVKSPKIVG</sequence>
<dbReference type="AlphaFoldDB" id="A0A6L2KF44"/>
<dbReference type="PANTHER" id="PTHR11439">
    <property type="entry name" value="GAG-POL-RELATED RETROTRANSPOSON"/>
    <property type="match status" value="1"/>
</dbReference>
<proteinExistence type="predicted"/>
<dbReference type="PANTHER" id="PTHR11439:SF495">
    <property type="entry name" value="REVERSE TRANSCRIPTASE, RNA-DEPENDENT DNA POLYMERASE-RELATED"/>
    <property type="match status" value="1"/>
</dbReference>
<protein>
    <submittedName>
        <fullName evidence="2">Uncharacterized protein</fullName>
    </submittedName>
</protein>